<dbReference type="PRINTS" id="PR00922">
    <property type="entry name" value="DADACBPTASE3"/>
</dbReference>
<dbReference type="InterPro" id="IPR000667">
    <property type="entry name" value="Peptidase_S13"/>
</dbReference>
<keyword evidence="4" id="KW-0121">Carboxypeptidase</keyword>
<comment type="similarity">
    <text evidence="1">Belongs to the peptidase S13 family.</text>
</comment>
<dbReference type="GO" id="GO:0006508">
    <property type="term" value="P:proteolysis"/>
    <property type="evidence" value="ECO:0007669"/>
    <property type="project" value="InterPro"/>
</dbReference>
<evidence type="ECO:0000256" key="1">
    <source>
        <dbReference type="ARBA" id="ARBA00006096"/>
    </source>
</evidence>
<comment type="caution">
    <text evidence="4">The sequence shown here is derived from an EMBL/GenBank/DDBJ whole genome shotgun (WGS) entry which is preliminary data.</text>
</comment>
<dbReference type="Gene3D" id="3.40.710.10">
    <property type="entry name" value="DD-peptidase/beta-lactamase superfamily"/>
    <property type="match status" value="2"/>
</dbReference>
<dbReference type="OrthoDB" id="56883at2"/>
<proteinExistence type="inferred from homology"/>
<dbReference type="Proteomes" id="UP000280819">
    <property type="component" value="Unassembled WGS sequence"/>
</dbReference>
<dbReference type="GO" id="GO:0009002">
    <property type="term" value="F:serine-type D-Ala-D-Ala carboxypeptidase activity"/>
    <property type="evidence" value="ECO:0007669"/>
    <property type="project" value="UniProtKB-EC"/>
</dbReference>
<dbReference type="InterPro" id="IPR012338">
    <property type="entry name" value="Beta-lactam/transpept-like"/>
</dbReference>
<dbReference type="SUPFAM" id="SSF56601">
    <property type="entry name" value="beta-lactamase/transpeptidase-like"/>
    <property type="match status" value="1"/>
</dbReference>
<keyword evidence="2 4" id="KW-0378">Hydrolase</keyword>
<dbReference type="EMBL" id="RQZG01000010">
    <property type="protein sequence ID" value="RRD04568.1"/>
    <property type="molecule type" value="Genomic_DNA"/>
</dbReference>
<dbReference type="EC" id="3.4.16.4" evidence="4"/>
<keyword evidence="3" id="KW-0472">Membrane</keyword>
<dbReference type="PANTHER" id="PTHR30023">
    <property type="entry name" value="D-ALANYL-D-ALANINE CARBOXYPEPTIDASE"/>
    <property type="match status" value="1"/>
</dbReference>
<dbReference type="Pfam" id="PF02113">
    <property type="entry name" value="Peptidase_S13"/>
    <property type="match status" value="2"/>
</dbReference>
<gene>
    <name evidence="4" type="primary">dacB</name>
    <name evidence="4" type="ORF">EII34_09685</name>
</gene>
<sequence length="501" mass="51442">MIGERPHPRGGPLPMQLYRTRSEPLTSARHPWRSIVVWLAVGLALALVLLAAVLRSSLLPALGLARSGAPATISPTLFDPPSPEAEPSPPPGAPFIVPAPTGEAGALPERTTLEARLNGLDLAKLQAGVPEGGSLVTAYEVLDAATGEVLASAEADRPLIPASNTKLLTVVAVMAAFDGTETFTTRVVSPEPGRVVLVGGGDPLLSSVPNDTYPGHASLQQLAEATAARLRADGVTSVTVGYDATLFQEAWAATWPGNYRDQVTPLSALWVDEGRDANRVRSTDPAVDAAALFVAQLTAAGITVDGAPTPAEGSGEEVASVASAPVHAIAEVAMESSNNSFTEVLGMQLALHSGQPATFAGSVAAIRAQLTELGIWVDGAVLHDASGLTRDNVVPTSMLARAMQHVVTTPRLSVILDGLPVAGVSGSLADRFTDELALPARGVARAKTGTLSLVGTLAGSTVTADGREVVFAFITNGSTDGWAARVWIDQAVGQITGCGCS</sequence>
<keyword evidence="4" id="KW-0645">Protease</keyword>
<reference evidence="4 5" key="1">
    <citation type="submission" date="2018-11" db="EMBL/GenBank/DDBJ databases">
        <title>Genomes From Bacteria Associated with the Canine Oral Cavity: a Test Case for Automated Genome-Based Taxonomic Assignment.</title>
        <authorList>
            <person name="Coil D.A."/>
            <person name="Jospin G."/>
            <person name="Darling A.E."/>
            <person name="Wallis C."/>
            <person name="Davis I.J."/>
            <person name="Harris S."/>
            <person name="Eisen J.A."/>
            <person name="Holcombe L.J."/>
            <person name="O'Flynn C."/>
        </authorList>
    </citation>
    <scope>NUCLEOTIDE SEQUENCE [LARGE SCALE GENOMIC DNA]</scope>
    <source>
        <strain evidence="4 5">OH887_COT-365</strain>
    </source>
</reference>
<organism evidence="4 5">
    <name type="scientific">Arachnia propionica</name>
    <dbReference type="NCBI Taxonomy" id="1750"/>
    <lineage>
        <taxon>Bacteria</taxon>
        <taxon>Bacillati</taxon>
        <taxon>Actinomycetota</taxon>
        <taxon>Actinomycetes</taxon>
        <taxon>Propionibacteriales</taxon>
        <taxon>Propionibacteriaceae</taxon>
        <taxon>Arachnia</taxon>
    </lineage>
</organism>
<dbReference type="AlphaFoldDB" id="A0A3P1T5H3"/>
<accession>A0A3P1T5H3</accession>
<evidence type="ECO:0000256" key="2">
    <source>
        <dbReference type="ARBA" id="ARBA00022801"/>
    </source>
</evidence>
<name>A0A3P1T5H3_9ACTN</name>
<feature type="transmembrane region" description="Helical" evidence="3">
    <location>
        <begin position="35"/>
        <end position="54"/>
    </location>
</feature>
<keyword evidence="3" id="KW-0812">Transmembrane</keyword>
<evidence type="ECO:0000256" key="3">
    <source>
        <dbReference type="SAM" id="Phobius"/>
    </source>
</evidence>
<protein>
    <submittedName>
        <fullName evidence="4">D-alanyl-D-alanine carboxypeptidase/D-alanyl-D-alanine-endopeptidase</fullName>
        <ecNumber evidence="4">3.4.16.4</ecNumber>
    </submittedName>
</protein>
<dbReference type="GO" id="GO:0000270">
    <property type="term" value="P:peptidoglycan metabolic process"/>
    <property type="evidence" value="ECO:0007669"/>
    <property type="project" value="TreeGrafter"/>
</dbReference>
<evidence type="ECO:0000313" key="4">
    <source>
        <dbReference type="EMBL" id="RRD04568.1"/>
    </source>
</evidence>
<evidence type="ECO:0000313" key="5">
    <source>
        <dbReference type="Proteomes" id="UP000280819"/>
    </source>
</evidence>
<dbReference type="PANTHER" id="PTHR30023:SF0">
    <property type="entry name" value="PENICILLIN-SENSITIVE CARBOXYPEPTIDASE A"/>
    <property type="match status" value="1"/>
</dbReference>
<keyword evidence="3" id="KW-1133">Transmembrane helix</keyword>
<dbReference type="NCBIfam" id="TIGR00666">
    <property type="entry name" value="PBP4"/>
    <property type="match status" value="1"/>
</dbReference>